<evidence type="ECO:0008006" key="3">
    <source>
        <dbReference type="Google" id="ProtNLM"/>
    </source>
</evidence>
<reference evidence="1 2" key="1">
    <citation type="submission" date="2022-06" db="EMBL/GenBank/DDBJ databases">
        <title>Whole-genome of Asaia lannensis strain LMG 27011T.</title>
        <authorList>
            <person name="Sombolestani A."/>
        </authorList>
    </citation>
    <scope>NUCLEOTIDE SEQUENCE [LARGE SCALE GENOMIC DNA]</scope>
    <source>
        <strain evidence="1 2">NBRC 102526</strain>
    </source>
</reference>
<comment type="caution">
    <text evidence="1">The sequence shown here is derived from an EMBL/GenBank/DDBJ whole genome shotgun (WGS) entry which is preliminary data.</text>
</comment>
<keyword evidence="2" id="KW-1185">Reference proteome</keyword>
<name>A0ABT1CIE5_9PROT</name>
<evidence type="ECO:0000313" key="1">
    <source>
        <dbReference type="EMBL" id="MCO6160640.1"/>
    </source>
</evidence>
<gene>
    <name evidence="1" type="ORF">NF685_11425</name>
</gene>
<dbReference type="RefSeq" id="WP_252849701.1">
    <property type="nucleotide sequence ID" value="NZ_BAPW01000047.1"/>
</dbReference>
<organism evidence="1 2">
    <name type="scientific">Asaia lannensis NBRC 102526</name>
    <dbReference type="NCBI Taxonomy" id="1307926"/>
    <lineage>
        <taxon>Bacteria</taxon>
        <taxon>Pseudomonadati</taxon>
        <taxon>Pseudomonadota</taxon>
        <taxon>Alphaproteobacteria</taxon>
        <taxon>Acetobacterales</taxon>
        <taxon>Acetobacteraceae</taxon>
        <taxon>Asaia</taxon>
    </lineage>
</organism>
<dbReference type="EMBL" id="JAMXQU010000009">
    <property type="protein sequence ID" value="MCO6160640.1"/>
    <property type="molecule type" value="Genomic_DNA"/>
</dbReference>
<sequence>MTHEQKPESAEFLRNARAMQAKVKQRLAGRAEFRTREAQIDSLTFHLHEATCDVCWSVARTMAEGFILEAEAQGAAERRREDAEGTEPFAWGVTLDIEMGYPFLAHKTPISPIPARNVPLYVRPANVTALEARVKELEGALSYLKDEALRFADMYPQSSDMRNTFGVFASKIAARAAALRVGGEHD</sequence>
<accession>A0ABT1CIE5</accession>
<protein>
    <recommendedName>
        <fullName evidence="3">Phage protein</fullName>
    </recommendedName>
</protein>
<evidence type="ECO:0000313" key="2">
    <source>
        <dbReference type="Proteomes" id="UP001523401"/>
    </source>
</evidence>
<proteinExistence type="predicted"/>
<dbReference type="Proteomes" id="UP001523401">
    <property type="component" value="Unassembled WGS sequence"/>
</dbReference>